<keyword evidence="1" id="KW-0812">Transmembrane</keyword>
<dbReference type="Proteomes" id="UP000004080">
    <property type="component" value="Unassembled WGS sequence"/>
</dbReference>
<evidence type="ECO:0000256" key="1">
    <source>
        <dbReference type="SAM" id="Phobius"/>
    </source>
</evidence>
<evidence type="ECO:0000313" key="3">
    <source>
        <dbReference type="Proteomes" id="UP000004080"/>
    </source>
</evidence>
<dbReference type="AlphaFoldDB" id="I8UCA9"/>
<accession>I8UCA9</accession>
<keyword evidence="1" id="KW-0472">Membrane</keyword>
<feature type="transmembrane region" description="Helical" evidence="1">
    <location>
        <begin position="20"/>
        <end position="38"/>
    </location>
</feature>
<evidence type="ECO:0000313" key="2">
    <source>
        <dbReference type="EMBL" id="EIT84423.1"/>
    </source>
</evidence>
<name>I8UCA9_9BACL</name>
<dbReference type="EMBL" id="AKKV01000034">
    <property type="protein sequence ID" value="EIT84423.1"/>
    <property type="molecule type" value="Genomic_DNA"/>
</dbReference>
<reference evidence="2 3" key="1">
    <citation type="journal article" date="2012" name="J. Bacteriol.">
        <title>Genome of Bacillus macauensis ZFHKF-1, a Long-Chain-Forming Bacterium.</title>
        <authorList>
            <person name="Cai L."/>
            <person name="Zhang T."/>
        </authorList>
    </citation>
    <scope>NUCLEOTIDE SEQUENCE [LARGE SCALE GENOMIC DNA]</scope>
    <source>
        <strain evidence="2 3">ZFHKF-1</strain>
    </source>
</reference>
<dbReference type="STRING" id="1196324.A374_15504"/>
<keyword evidence="3" id="KW-1185">Reference proteome</keyword>
<feature type="transmembrane region" description="Helical" evidence="1">
    <location>
        <begin position="50"/>
        <end position="68"/>
    </location>
</feature>
<dbReference type="eggNOG" id="COG3326">
    <property type="taxonomic scope" value="Bacteria"/>
</dbReference>
<evidence type="ECO:0008006" key="4">
    <source>
        <dbReference type="Google" id="ProtNLM"/>
    </source>
</evidence>
<sequence>MHYDKEKAKSGKWRVPEKRLWLIAILGGAPGMLIGMFHFRHKTKHPRFQIGLPILTLLYVFFFSHYYIS</sequence>
<organism evidence="2 3">
    <name type="scientific">Fictibacillus macauensis ZFHKF-1</name>
    <dbReference type="NCBI Taxonomy" id="1196324"/>
    <lineage>
        <taxon>Bacteria</taxon>
        <taxon>Bacillati</taxon>
        <taxon>Bacillota</taxon>
        <taxon>Bacilli</taxon>
        <taxon>Bacillales</taxon>
        <taxon>Fictibacillaceae</taxon>
        <taxon>Fictibacillus</taxon>
    </lineage>
</organism>
<gene>
    <name evidence="2" type="ORF">A374_15504</name>
</gene>
<keyword evidence="1" id="KW-1133">Transmembrane helix</keyword>
<dbReference type="Pfam" id="PF06961">
    <property type="entry name" value="DUF1294"/>
    <property type="match status" value="1"/>
</dbReference>
<proteinExistence type="predicted"/>
<comment type="caution">
    <text evidence="2">The sequence shown here is derived from an EMBL/GenBank/DDBJ whole genome shotgun (WGS) entry which is preliminary data.</text>
</comment>
<dbReference type="PATRIC" id="fig|1196324.3.peg.3176"/>
<protein>
    <recommendedName>
        <fullName evidence="4">DUF1294 domain-containing protein</fullName>
    </recommendedName>
</protein>
<dbReference type="InterPro" id="IPR010718">
    <property type="entry name" value="DUF1294"/>
</dbReference>